<keyword evidence="2" id="KW-1185">Reference proteome</keyword>
<sequence length="106" mass="11799">MSRRRSTGDLVPRDVTEILAREAKVQRGQKKPGSSLGQAFSWLKGSRKKKNVANGLSRTGIGVTDAKLGLQNHEPAKGTSTIPYYAIRCGFARSIENYEYWMGNRQ</sequence>
<dbReference type="STRING" id="240159.A0A4U5VLV1"/>
<dbReference type="Proteomes" id="UP000298787">
    <property type="component" value="Chromosome 20"/>
</dbReference>
<dbReference type="EMBL" id="CM014097">
    <property type="protein sequence ID" value="TKS88891.1"/>
    <property type="molecule type" value="Genomic_DNA"/>
</dbReference>
<reference evidence="1 2" key="1">
    <citation type="submission" date="2019-01" db="EMBL/GenBank/DDBJ databases">
        <title>Genome Assembly of Collichthys lucidus.</title>
        <authorList>
            <person name="Cai M."/>
            <person name="Xiao S."/>
        </authorList>
    </citation>
    <scope>NUCLEOTIDE SEQUENCE [LARGE SCALE GENOMIC DNA]</scope>
    <source>
        <strain evidence="1">JT15FE1705JMU</strain>
        <tissue evidence="1">Muscle</tissue>
    </source>
</reference>
<evidence type="ECO:0000313" key="2">
    <source>
        <dbReference type="Proteomes" id="UP000298787"/>
    </source>
</evidence>
<proteinExistence type="predicted"/>
<evidence type="ECO:0000313" key="1">
    <source>
        <dbReference type="EMBL" id="TKS88891.1"/>
    </source>
</evidence>
<organism evidence="1 2">
    <name type="scientific">Collichthys lucidus</name>
    <name type="common">Big head croaker</name>
    <name type="synonym">Sciaena lucida</name>
    <dbReference type="NCBI Taxonomy" id="240159"/>
    <lineage>
        <taxon>Eukaryota</taxon>
        <taxon>Metazoa</taxon>
        <taxon>Chordata</taxon>
        <taxon>Craniata</taxon>
        <taxon>Vertebrata</taxon>
        <taxon>Euteleostomi</taxon>
        <taxon>Actinopterygii</taxon>
        <taxon>Neopterygii</taxon>
        <taxon>Teleostei</taxon>
        <taxon>Neoteleostei</taxon>
        <taxon>Acanthomorphata</taxon>
        <taxon>Eupercaria</taxon>
        <taxon>Sciaenidae</taxon>
        <taxon>Collichthys</taxon>
    </lineage>
</organism>
<gene>
    <name evidence="1" type="ORF">D9C73_022678</name>
</gene>
<name>A0A4U5VLV1_COLLU</name>
<accession>A0A4U5VLV1</accession>
<protein>
    <submittedName>
        <fullName evidence="1">Uncharacterized protein</fullName>
    </submittedName>
</protein>
<dbReference type="AlphaFoldDB" id="A0A4U5VLV1"/>